<accession>A0A3R7NVG2</accession>
<evidence type="ECO:0000256" key="2">
    <source>
        <dbReference type="SAM" id="SignalP"/>
    </source>
</evidence>
<keyword evidence="1" id="KW-1133">Transmembrane helix</keyword>
<keyword evidence="1" id="KW-0472">Membrane</keyword>
<gene>
    <name evidence="3" type="ORF">Tco025E_00106</name>
</gene>
<evidence type="ECO:0000313" key="4">
    <source>
        <dbReference type="Proteomes" id="UP000284403"/>
    </source>
</evidence>
<dbReference type="GeneID" id="40313717"/>
<reference evidence="3 4" key="1">
    <citation type="journal article" date="2018" name="BMC Genomics">
        <title>Genomic comparison of Trypanosoma conorhini and Trypanosoma rangeli to Trypanosoma cruzi strains of high and low virulence.</title>
        <authorList>
            <person name="Bradwell K.R."/>
            <person name="Koparde V.N."/>
            <person name="Matveyev A.V."/>
            <person name="Serrano M.G."/>
            <person name="Alves J.M."/>
            <person name="Parikh H."/>
            <person name="Huang B."/>
            <person name="Lee V."/>
            <person name="Espinosa-Alvarez O."/>
            <person name="Ortiz P.A."/>
            <person name="Costa-Martins A.G."/>
            <person name="Teixeira M.M."/>
            <person name="Buck G.A."/>
        </authorList>
    </citation>
    <scope>NUCLEOTIDE SEQUENCE [LARGE SCALE GENOMIC DNA]</scope>
    <source>
        <strain evidence="3 4">025E</strain>
    </source>
</reference>
<feature type="chain" id="PRO_5018717706" description="Secreted protein" evidence="2">
    <location>
        <begin position="18"/>
        <end position="154"/>
    </location>
</feature>
<protein>
    <recommendedName>
        <fullName evidence="5">Secreted protein</fullName>
    </recommendedName>
</protein>
<dbReference type="Proteomes" id="UP000284403">
    <property type="component" value="Unassembled WGS sequence"/>
</dbReference>
<comment type="caution">
    <text evidence="3">The sequence shown here is derived from an EMBL/GenBank/DDBJ whole genome shotgun (WGS) entry which is preliminary data.</text>
</comment>
<keyword evidence="1" id="KW-0812">Transmembrane</keyword>
<feature type="transmembrane region" description="Helical" evidence="1">
    <location>
        <begin position="68"/>
        <end position="95"/>
    </location>
</feature>
<keyword evidence="2" id="KW-0732">Signal</keyword>
<keyword evidence="4" id="KW-1185">Reference proteome</keyword>
<dbReference type="RefSeq" id="XP_029232928.1">
    <property type="nucleotide sequence ID" value="XM_029367055.1"/>
</dbReference>
<sequence>MLLRFCCLFFFFPLGSRHREVWEQLSGASPPRSRRKKKANKGRLIDRACSRPLLAGAAAVTPHRRTKLFLVAFCQSFQLSFVFVVVVVAVPRFLCRRPKFSRSSRVCVCACVCCVGRGVRGRWSTSERRTKNWVSGRGASCTRATTRSAAGSSL</sequence>
<proteinExistence type="predicted"/>
<dbReference type="AlphaFoldDB" id="A0A3R7NVG2"/>
<evidence type="ECO:0000256" key="1">
    <source>
        <dbReference type="SAM" id="Phobius"/>
    </source>
</evidence>
<evidence type="ECO:0008006" key="5">
    <source>
        <dbReference type="Google" id="ProtNLM"/>
    </source>
</evidence>
<name>A0A3R7NVG2_9TRYP</name>
<dbReference type="EMBL" id="MKKU01000001">
    <property type="protein sequence ID" value="RNF27722.1"/>
    <property type="molecule type" value="Genomic_DNA"/>
</dbReference>
<organism evidence="3 4">
    <name type="scientific">Trypanosoma conorhini</name>
    <dbReference type="NCBI Taxonomy" id="83891"/>
    <lineage>
        <taxon>Eukaryota</taxon>
        <taxon>Discoba</taxon>
        <taxon>Euglenozoa</taxon>
        <taxon>Kinetoplastea</taxon>
        <taxon>Metakinetoplastina</taxon>
        <taxon>Trypanosomatida</taxon>
        <taxon>Trypanosomatidae</taxon>
        <taxon>Trypanosoma</taxon>
    </lineage>
</organism>
<feature type="signal peptide" evidence="2">
    <location>
        <begin position="1"/>
        <end position="17"/>
    </location>
</feature>
<evidence type="ECO:0000313" key="3">
    <source>
        <dbReference type="EMBL" id="RNF27722.1"/>
    </source>
</evidence>